<organism evidence="1 2">
    <name type="scientific">Xanthomonas cannabis</name>
    <dbReference type="NCBI Taxonomy" id="1885674"/>
    <lineage>
        <taxon>Bacteria</taxon>
        <taxon>Pseudomonadati</taxon>
        <taxon>Pseudomonadota</taxon>
        <taxon>Gammaproteobacteria</taxon>
        <taxon>Lysobacterales</taxon>
        <taxon>Lysobacteraceae</taxon>
        <taxon>Xanthomonas</taxon>
    </lineage>
</organism>
<dbReference type="EMBL" id="JACHNS010000012">
    <property type="protein sequence ID" value="MBB4595318.1"/>
    <property type="molecule type" value="Genomic_DNA"/>
</dbReference>
<comment type="caution">
    <text evidence="1">The sequence shown here is derived from an EMBL/GenBank/DDBJ whole genome shotgun (WGS) entry which is preliminary data.</text>
</comment>
<reference evidence="1 2" key="1">
    <citation type="submission" date="2020-08" db="EMBL/GenBank/DDBJ databases">
        <title>Studying the diversity of plant-associated saprophytic bacteria and their role in host health and plant-pathogen interactions.</title>
        <authorList>
            <person name="Potnis N."/>
        </authorList>
    </citation>
    <scope>NUCLEOTIDE SEQUENCE [LARGE SCALE GENOMIC DNA]</scope>
    <source>
        <strain evidence="1 2">F16</strain>
    </source>
</reference>
<name>A0ABR6JR66_9XANT</name>
<evidence type="ECO:0000313" key="1">
    <source>
        <dbReference type="EMBL" id="MBB4595318.1"/>
    </source>
</evidence>
<keyword evidence="2" id="KW-1185">Reference proteome</keyword>
<dbReference type="RefSeq" id="WP_184442570.1">
    <property type="nucleotide sequence ID" value="NZ_JACHNS010000012.1"/>
</dbReference>
<protein>
    <submittedName>
        <fullName evidence="1">Uncharacterized protein</fullName>
    </submittedName>
</protein>
<dbReference type="Proteomes" id="UP000554726">
    <property type="component" value="Unassembled WGS sequence"/>
</dbReference>
<accession>A0ABR6JR66</accession>
<evidence type="ECO:0000313" key="2">
    <source>
        <dbReference type="Proteomes" id="UP000554726"/>
    </source>
</evidence>
<proteinExistence type="predicted"/>
<gene>
    <name evidence="1" type="ORF">FHR60_004035</name>
</gene>
<sequence>MIDYSARNIGVELLRKLEKNRLSSSEFEENWPKKTEDNAVRSIGYWIWTLFDDEHECIIEIKENSEEKSILKNSIEFLSSDRIFHPKVLGKYEKMKKIIFEGTEWLGCELPWHKKWPFPE</sequence>